<protein>
    <submittedName>
        <fullName evidence="4">Glucoamylase</fullName>
    </submittedName>
</protein>
<dbReference type="GO" id="GO:0004553">
    <property type="term" value="F:hydrolase activity, hydrolyzing O-glycosyl compounds"/>
    <property type="evidence" value="ECO:0007669"/>
    <property type="project" value="UniProtKB-ARBA"/>
</dbReference>
<keyword evidence="5" id="KW-1185">Reference proteome</keyword>
<evidence type="ECO:0000259" key="2">
    <source>
        <dbReference type="Pfam" id="PF00723"/>
    </source>
</evidence>
<dbReference type="SUPFAM" id="SSF48208">
    <property type="entry name" value="Six-hairpin glycosidases"/>
    <property type="match status" value="1"/>
</dbReference>
<dbReference type="Pfam" id="PF00723">
    <property type="entry name" value="Glyco_hydro_15"/>
    <property type="match status" value="1"/>
</dbReference>
<evidence type="ECO:0000313" key="5">
    <source>
        <dbReference type="Proteomes" id="UP000216339"/>
    </source>
</evidence>
<proteinExistence type="predicted"/>
<feature type="region of interest" description="Disordered" evidence="1">
    <location>
        <begin position="624"/>
        <end position="665"/>
    </location>
</feature>
<comment type="caution">
    <text evidence="4">The sequence shown here is derived from an EMBL/GenBank/DDBJ whole genome shotgun (WGS) entry which is preliminary data.</text>
</comment>
<dbReference type="PANTHER" id="PTHR31616:SF0">
    <property type="entry name" value="GLUCAN 1,4-ALPHA-GLUCOSIDASE"/>
    <property type="match status" value="1"/>
</dbReference>
<dbReference type="PANTHER" id="PTHR31616">
    <property type="entry name" value="TREHALASE"/>
    <property type="match status" value="1"/>
</dbReference>
<feature type="domain" description="GH15-like" evidence="2">
    <location>
        <begin position="239"/>
        <end position="617"/>
    </location>
</feature>
<dbReference type="InterPro" id="IPR011613">
    <property type="entry name" value="GH15-like"/>
</dbReference>
<reference evidence="4 5" key="1">
    <citation type="submission" date="2016-11" db="EMBL/GenBank/DDBJ databases">
        <title>Study of marine rhodopsin-containing bacteria.</title>
        <authorList>
            <person name="Yoshizawa S."/>
            <person name="Kumagai Y."/>
            <person name="Kogure K."/>
        </authorList>
    </citation>
    <scope>NUCLEOTIDE SEQUENCE [LARGE SCALE GENOMIC DNA]</scope>
    <source>
        <strain evidence="4 5">SAORIC-28</strain>
    </source>
</reference>
<dbReference type="InterPro" id="IPR012341">
    <property type="entry name" value="6hp_glycosidase-like_sf"/>
</dbReference>
<feature type="domain" description="Trehalase-like N-terminal" evidence="3">
    <location>
        <begin position="7"/>
        <end position="144"/>
    </location>
</feature>
<dbReference type="Proteomes" id="UP000216339">
    <property type="component" value="Unassembled WGS sequence"/>
</dbReference>
<dbReference type="InterPro" id="IPR008928">
    <property type="entry name" value="6-hairpin_glycosidase_sf"/>
</dbReference>
<dbReference type="AlphaFoldDB" id="A0A271IVK9"/>
<dbReference type="GO" id="GO:0005975">
    <property type="term" value="P:carbohydrate metabolic process"/>
    <property type="evidence" value="ECO:0007669"/>
    <property type="project" value="InterPro"/>
</dbReference>
<evidence type="ECO:0000313" key="4">
    <source>
        <dbReference type="EMBL" id="PAP75286.1"/>
    </source>
</evidence>
<dbReference type="InterPro" id="IPR045582">
    <property type="entry name" value="Trehalase-like_N"/>
</dbReference>
<organism evidence="4 5">
    <name type="scientific">Rubrivirga marina</name>
    <dbReference type="NCBI Taxonomy" id="1196024"/>
    <lineage>
        <taxon>Bacteria</taxon>
        <taxon>Pseudomonadati</taxon>
        <taxon>Rhodothermota</taxon>
        <taxon>Rhodothermia</taxon>
        <taxon>Rhodothermales</taxon>
        <taxon>Rubricoccaceae</taxon>
        <taxon>Rubrivirga</taxon>
    </lineage>
</organism>
<dbReference type="Gene3D" id="1.50.10.10">
    <property type="match status" value="1"/>
</dbReference>
<evidence type="ECO:0000256" key="1">
    <source>
        <dbReference type="SAM" id="MobiDB-lite"/>
    </source>
</evidence>
<dbReference type="EMBL" id="MQWD01000001">
    <property type="protein sequence ID" value="PAP75286.1"/>
    <property type="molecule type" value="Genomic_DNA"/>
</dbReference>
<accession>A0A271IVK9</accession>
<gene>
    <name evidence="4" type="ORF">BSZ37_01915</name>
</gene>
<name>A0A271IVK9_9BACT</name>
<sequence>MSSPYLPIGDYGLVGNMRTAALVGKNGAVDWLCLPHFDSPSVFGAVLDHEKGGHFRIEVDGGYACRQTYLPDSNVLVTRFTGEQGAAEVVDYMPVGDIGPDAGYHRLVRHVRVIRGTIKVSVRVAPAFDYARSRHTVELTDEGAVFTSESGGPDGGPMRLGLSTVRTLYVDDSDPDRPEVYRDFELERGDRVTLELRYLDATGRLEEPLSREAEYALFRETTDYWRDWLVGCTYTGRWRETVRRSALLLKLLTFEPTGAIVAAPTTSLPEHLGGHRNWDYRYSWIRDAAFTLYGLLRIGFTTEVRSFIGWLRDRCEAGIPDDPNGPLQIVYGIDGRRHMPEFELDHLEGYMGSRPVRVGNGAADQLQLDIYGELLDAVYLYDKYGTPVAWEFWTDIVKYVDWVCANWDRPDEGIWEVRGAREHFVYSKLMCWVALDRALRLADKRSLPAPRKRWLKTRDKIYKAIMERGWSKERGAFVQAFGGTALDASNLLMPLVFFTGPNDPRMIATLEETLKAPEDGGLTSDCLVWRYNTGEIDDGVGGEEGAFNLCSFWLVEALARAGRIEPAYLEKARVMFEKMLGYSNHLGLFAEMTGLSGQALGNFPQAFSHLGLISAAYNIDRALDERGPGRRSGQTPSEPEQARSETVALHPGAEPNAHAGPTGAR</sequence>
<dbReference type="RefSeq" id="WP_218830364.1">
    <property type="nucleotide sequence ID" value="NZ_MQWD01000001.1"/>
</dbReference>
<evidence type="ECO:0000259" key="3">
    <source>
        <dbReference type="Pfam" id="PF19291"/>
    </source>
</evidence>
<dbReference type="Pfam" id="PF19291">
    <property type="entry name" value="TREH_N"/>
    <property type="match status" value="1"/>
</dbReference>